<dbReference type="RefSeq" id="WP_069640068.1">
    <property type="nucleotide sequence ID" value="NZ_JAFBEZ010000025.1"/>
</dbReference>
<dbReference type="InterPro" id="IPR000926">
    <property type="entry name" value="RibA"/>
</dbReference>
<dbReference type="HAMAP" id="MF_00180">
    <property type="entry name" value="RibB"/>
    <property type="match status" value="1"/>
</dbReference>
<keyword evidence="9 19" id="KW-0547">Nucleotide-binding</keyword>
<feature type="binding site" evidence="20">
    <location>
        <position position="142"/>
    </location>
    <ligand>
        <name>Mg(2+)</name>
        <dbReference type="ChEBI" id="CHEBI:18420"/>
        <label>2</label>
    </ligand>
</feature>
<dbReference type="GO" id="GO:0030145">
    <property type="term" value="F:manganese ion binding"/>
    <property type="evidence" value="ECO:0007669"/>
    <property type="project" value="UniProtKB-UniRule"/>
</dbReference>
<feature type="binding site" evidence="20">
    <location>
        <position position="32"/>
    </location>
    <ligand>
        <name>D-ribulose 5-phosphate</name>
        <dbReference type="ChEBI" id="CHEBI:58121"/>
    </ligand>
</feature>
<feature type="binding site" evidence="19">
    <location>
        <position position="311"/>
    </location>
    <ligand>
        <name>GTP</name>
        <dbReference type="ChEBI" id="CHEBI:37565"/>
    </ligand>
</feature>
<keyword evidence="13 19" id="KW-0342">GTP-binding</keyword>
<feature type="binding site" evidence="19">
    <location>
        <position position="267"/>
    </location>
    <ligand>
        <name>GTP</name>
        <dbReference type="ChEBI" id="CHEBI:37565"/>
    </ligand>
</feature>
<evidence type="ECO:0000256" key="7">
    <source>
        <dbReference type="ARBA" id="ARBA00022619"/>
    </source>
</evidence>
<keyword evidence="8 20" id="KW-0479">Metal-binding</keyword>
<keyword evidence="7 20" id="KW-0686">Riboflavin biosynthesis</keyword>
<comment type="subunit">
    <text evidence="20">Homodimer.</text>
</comment>
<keyword evidence="23" id="KW-1185">Reference proteome</keyword>
<dbReference type="OrthoDB" id="9793111at2"/>
<keyword evidence="12 20" id="KW-0460">Magnesium</keyword>
<dbReference type="Gene3D" id="3.40.50.10990">
    <property type="entry name" value="GTP cyclohydrolase II"/>
    <property type="match status" value="1"/>
</dbReference>
<evidence type="ECO:0000256" key="18">
    <source>
        <dbReference type="ARBA" id="ARBA00049295"/>
    </source>
</evidence>
<evidence type="ECO:0000256" key="14">
    <source>
        <dbReference type="ARBA" id="ARBA00023211"/>
    </source>
</evidence>
<dbReference type="InterPro" id="IPR032677">
    <property type="entry name" value="GTP_cyclohydro_II"/>
</dbReference>
<comment type="similarity">
    <text evidence="6">In the N-terminal section; belongs to the DHBP synthase family.</text>
</comment>
<feature type="binding site" evidence="19">
    <location>
        <position position="346"/>
    </location>
    <ligand>
        <name>GTP</name>
        <dbReference type="ChEBI" id="CHEBI:37565"/>
    </ligand>
</feature>
<evidence type="ECO:0000256" key="4">
    <source>
        <dbReference type="ARBA" id="ARBA00004853"/>
    </source>
</evidence>
<dbReference type="EMBL" id="MIKC01000014">
    <property type="protein sequence ID" value="OEG22532.1"/>
    <property type="molecule type" value="Genomic_DNA"/>
</dbReference>
<dbReference type="Gene3D" id="3.90.870.10">
    <property type="entry name" value="DHBP synthase"/>
    <property type="match status" value="1"/>
</dbReference>
<keyword evidence="10 19" id="KW-0378">Hydrolase</keyword>
<organism evidence="22 23">
    <name type="scientific">Enterococcus ureilyticus</name>
    <dbReference type="NCBI Taxonomy" id="1131292"/>
    <lineage>
        <taxon>Bacteria</taxon>
        <taxon>Bacillati</taxon>
        <taxon>Bacillota</taxon>
        <taxon>Bacilli</taxon>
        <taxon>Lactobacillales</taxon>
        <taxon>Enterococcaceae</taxon>
        <taxon>Enterococcus</taxon>
    </lineage>
</organism>
<dbReference type="PANTHER" id="PTHR21327">
    <property type="entry name" value="GTP CYCLOHYDROLASE II-RELATED"/>
    <property type="match status" value="1"/>
</dbReference>
<accession>A0A1E5HC48</accession>
<evidence type="ECO:0000313" key="23">
    <source>
        <dbReference type="Proteomes" id="UP000094469"/>
    </source>
</evidence>
<comment type="similarity">
    <text evidence="20">Belongs to the DHBP synthase family.</text>
</comment>
<keyword evidence="16" id="KW-0511">Multifunctional enzyme</keyword>
<evidence type="ECO:0000256" key="13">
    <source>
        <dbReference type="ARBA" id="ARBA00023134"/>
    </source>
</evidence>
<dbReference type="NCBIfam" id="TIGR00506">
    <property type="entry name" value="ribB"/>
    <property type="match status" value="1"/>
</dbReference>
<comment type="caution">
    <text evidence="22">The sequence shown here is derived from an EMBL/GenBank/DDBJ whole genome shotgun (WGS) entry which is preliminary data.</text>
</comment>
<dbReference type="InterPro" id="IPR000422">
    <property type="entry name" value="DHBP_synthase_RibB"/>
</dbReference>
<dbReference type="PIRSF" id="PIRSF001259">
    <property type="entry name" value="RibA"/>
    <property type="match status" value="1"/>
</dbReference>
<feature type="binding site" evidence="19">
    <location>
        <position position="262"/>
    </location>
    <ligand>
        <name>Zn(2+)</name>
        <dbReference type="ChEBI" id="CHEBI:29105"/>
        <note>catalytic</note>
    </ligand>
</feature>
<comment type="function">
    <text evidence="3 20">Catalyzes the conversion of D-ribulose 5-phosphate to formate and 3,4-dihydroxy-2-butanone 4-phosphate.</text>
</comment>
<evidence type="ECO:0000256" key="5">
    <source>
        <dbReference type="ARBA" id="ARBA00004904"/>
    </source>
</evidence>
<feature type="site" description="Essential for catalytic activity" evidence="20">
    <location>
        <position position="163"/>
    </location>
</feature>
<feature type="active site" description="Nucleophile" evidence="19">
    <location>
        <position position="325"/>
    </location>
</feature>
<name>A0A1E5HC48_9ENTE</name>
<feature type="binding site" evidence="19">
    <location>
        <begin position="289"/>
        <end position="291"/>
    </location>
    <ligand>
        <name>GTP</name>
        <dbReference type="ChEBI" id="CHEBI:37565"/>
    </ligand>
</feature>
<evidence type="ECO:0000256" key="16">
    <source>
        <dbReference type="ARBA" id="ARBA00023268"/>
    </source>
</evidence>
<keyword evidence="15 20" id="KW-0456">Lyase</keyword>
<comment type="pathway">
    <text evidence="5 20">Cofactor biosynthesis; riboflavin biosynthesis; 2-hydroxy-3-oxobutyl phosphate from D-ribulose 5-phosphate: step 1/1.</text>
</comment>
<dbReference type="NCBIfam" id="NF001591">
    <property type="entry name" value="PRK00393.1"/>
    <property type="match status" value="1"/>
</dbReference>
<dbReference type="STRING" id="1131292.BCR24_15090"/>
<comment type="similarity">
    <text evidence="19">Belongs to the GTP cyclohydrolase II family.</text>
</comment>
<dbReference type="HAMAP" id="MF_00179">
    <property type="entry name" value="RibA"/>
    <property type="match status" value="1"/>
</dbReference>
<dbReference type="SUPFAM" id="SSF55821">
    <property type="entry name" value="YrdC/RibB"/>
    <property type="match status" value="1"/>
</dbReference>
<dbReference type="GO" id="GO:0008270">
    <property type="term" value="F:zinc ion binding"/>
    <property type="evidence" value="ECO:0007669"/>
    <property type="project" value="UniProtKB-UniRule"/>
</dbReference>
<evidence type="ECO:0000259" key="21">
    <source>
        <dbReference type="Pfam" id="PF00925"/>
    </source>
</evidence>
<evidence type="ECO:0000256" key="11">
    <source>
        <dbReference type="ARBA" id="ARBA00022833"/>
    </source>
</evidence>
<protein>
    <recommendedName>
        <fullName evidence="19 20">Multifunctional fusion protein</fullName>
    </recommendedName>
    <domain>
        <recommendedName>
            <fullName evidence="19">GTP cyclohydrolase-2</fullName>
            <ecNumber evidence="19">3.5.4.25</ecNumber>
        </recommendedName>
        <alternativeName>
            <fullName evidence="19">GTP cyclohydrolase II</fullName>
        </alternativeName>
    </domain>
    <domain>
        <recommendedName>
            <fullName evidence="20">3,4-dihydroxy-2-butanone 4-phosphate synthase</fullName>
            <shortName evidence="20">DHBP synthase</shortName>
            <ecNumber evidence="20">4.1.99.12</ecNumber>
        </recommendedName>
    </domain>
</protein>
<dbReference type="GO" id="GO:0008686">
    <property type="term" value="F:3,4-dihydroxy-2-butanone-4-phosphate synthase activity"/>
    <property type="evidence" value="ECO:0007669"/>
    <property type="project" value="UniProtKB-UniRule"/>
</dbReference>
<comment type="catalytic activity">
    <reaction evidence="1 20">
        <text>D-ribulose 5-phosphate = (2S)-2-hydroxy-3-oxobutyl phosphate + formate + H(+)</text>
        <dbReference type="Rhea" id="RHEA:18457"/>
        <dbReference type="ChEBI" id="CHEBI:15378"/>
        <dbReference type="ChEBI" id="CHEBI:15740"/>
        <dbReference type="ChEBI" id="CHEBI:58121"/>
        <dbReference type="ChEBI" id="CHEBI:58830"/>
        <dbReference type="EC" id="4.1.99.12"/>
    </reaction>
</comment>
<evidence type="ECO:0000256" key="12">
    <source>
        <dbReference type="ARBA" id="ARBA00022842"/>
    </source>
</evidence>
<dbReference type="GO" id="GO:0005525">
    <property type="term" value="F:GTP binding"/>
    <property type="evidence" value="ECO:0007669"/>
    <property type="project" value="UniProtKB-KW"/>
</dbReference>
<dbReference type="InterPro" id="IPR036144">
    <property type="entry name" value="RibA-like_sf"/>
</dbReference>
<feature type="binding site" evidence="19">
    <location>
        <position position="251"/>
    </location>
    <ligand>
        <name>Zn(2+)</name>
        <dbReference type="ChEBI" id="CHEBI:29105"/>
        <note>catalytic</note>
    </ligand>
</feature>
<dbReference type="GO" id="GO:0000287">
    <property type="term" value="F:magnesium ion binding"/>
    <property type="evidence" value="ECO:0007669"/>
    <property type="project" value="UniProtKB-UniRule"/>
</dbReference>
<evidence type="ECO:0000256" key="9">
    <source>
        <dbReference type="ARBA" id="ARBA00022741"/>
    </source>
</evidence>
<feature type="active site" description="Proton acceptor" evidence="19">
    <location>
        <position position="323"/>
    </location>
</feature>
<dbReference type="EC" id="3.5.4.25" evidence="19"/>
<keyword evidence="14 20" id="KW-0464">Manganese</keyword>
<dbReference type="Pfam" id="PF00925">
    <property type="entry name" value="GTP_cyclohydro2"/>
    <property type="match status" value="1"/>
</dbReference>
<dbReference type="NCBIfam" id="TIGR00505">
    <property type="entry name" value="ribA"/>
    <property type="match status" value="1"/>
</dbReference>
<dbReference type="InterPro" id="IPR017945">
    <property type="entry name" value="DHBP_synth_RibB-like_a/b_dom"/>
</dbReference>
<gene>
    <name evidence="19" type="primary">ribA</name>
    <name evidence="20" type="synonym">ribB</name>
    <name evidence="22" type="ORF">BCR24_15090</name>
</gene>
<dbReference type="SUPFAM" id="SSF142695">
    <property type="entry name" value="RibA-like"/>
    <property type="match status" value="1"/>
</dbReference>
<comment type="pathway">
    <text evidence="4 19">Cofactor biosynthesis; riboflavin biosynthesis; 5-amino-6-(D-ribitylamino)uracil from GTP: step 1/4.</text>
</comment>
<evidence type="ECO:0000256" key="19">
    <source>
        <dbReference type="HAMAP-Rule" id="MF_00179"/>
    </source>
</evidence>
<comment type="catalytic activity">
    <reaction evidence="18 19">
        <text>GTP + 4 H2O = 2,5-diamino-6-hydroxy-4-(5-phosphoribosylamino)-pyrimidine + formate + 2 phosphate + 3 H(+)</text>
        <dbReference type="Rhea" id="RHEA:23704"/>
        <dbReference type="ChEBI" id="CHEBI:15377"/>
        <dbReference type="ChEBI" id="CHEBI:15378"/>
        <dbReference type="ChEBI" id="CHEBI:15740"/>
        <dbReference type="ChEBI" id="CHEBI:37565"/>
        <dbReference type="ChEBI" id="CHEBI:43474"/>
        <dbReference type="ChEBI" id="CHEBI:58614"/>
        <dbReference type="EC" id="3.5.4.25"/>
    </reaction>
</comment>
<evidence type="ECO:0000256" key="2">
    <source>
        <dbReference type="ARBA" id="ARBA00001936"/>
    </source>
</evidence>
<dbReference type="UniPathway" id="UPA00275">
    <property type="reaction ID" value="UER00399"/>
</dbReference>
<feature type="binding site" evidence="20">
    <location>
        <position position="28"/>
    </location>
    <ligand>
        <name>Mg(2+)</name>
        <dbReference type="ChEBI" id="CHEBI:18420"/>
        <label>1</label>
    </ligand>
</feature>
<dbReference type="Pfam" id="PF00926">
    <property type="entry name" value="DHBP_synthase"/>
    <property type="match status" value="1"/>
</dbReference>
<dbReference type="FunFam" id="3.40.50.10990:FF:000001">
    <property type="entry name" value="Riboflavin biosynthesis protein RibBA"/>
    <property type="match status" value="1"/>
</dbReference>
<evidence type="ECO:0000256" key="17">
    <source>
        <dbReference type="ARBA" id="ARBA00043932"/>
    </source>
</evidence>
<evidence type="ECO:0000256" key="10">
    <source>
        <dbReference type="ARBA" id="ARBA00022801"/>
    </source>
</evidence>
<dbReference type="GO" id="GO:0009231">
    <property type="term" value="P:riboflavin biosynthetic process"/>
    <property type="evidence" value="ECO:0007669"/>
    <property type="project" value="UniProtKB-UniRule"/>
</dbReference>
<feature type="binding site" evidence="20">
    <location>
        <position position="28"/>
    </location>
    <ligand>
        <name>Mg(2+)</name>
        <dbReference type="ChEBI" id="CHEBI:18420"/>
        <label>2</label>
    </ligand>
</feature>
<feature type="binding site" evidence="20">
    <location>
        <begin position="139"/>
        <end position="143"/>
    </location>
    <ligand>
        <name>D-ribulose 5-phosphate</name>
        <dbReference type="ChEBI" id="CHEBI:58121"/>
    </ligand>
</feature>
<comment type="cofactor">
    <cofactor evidence="2">
        <name>Mn(2+)</name>
        <dbReference type="ChEBI" id="CHEBI:29035"/>
    </cofactor>
</comment>
<dbReference type="GO" id="GO:0003935">
    <property type="term" value="F:GTP cyclohydrolase II activity"/>
    <property type="evidence" value="ECO:0007669"/>
    <property type="project" value="UniProtKB-UniRule"/>
</dbReference>
<dbReference type="FunFam" id="3.90.870.10:FF:000001">
    <property type="entry name" value="Riboflavin biosynthesis protein RibBA"/>
    <property type="match status" value="1"/>
</dbReference>
<dbReference type="EC" id="4.1.99.12" evidence="20"/>
<dbReference type="PANTHER" id="PTHR21327:SF18">
    <property type="entry name" value="3,4-DIHYDROXY-2-BUTANONE 4-PHOSPHATE SYNTHASE"/>
    <property type="match status" value="1"/>
</dbReference>
<evidence type="ECO:0000256" key="1">
    <source>
        <dbReference type="ARBA" id="ARBA00000141"/>
    </source>
</evidence>
<feature type="binding site" evidence="20">
    <location>
        <begin position="27"/>
        <end position="28"/>
    </location>
    <ligand>
        <name>D-ribulose 5-phosphate</name>
        <dbReference type="ChEBI" id="CHEBI:58121"/>
    </ligand>
</feature>
<comment type="cofactor">
    <cofactor evidence="19">
        <name>Zn(2+)</name>
        <dbReference type="ChEBI" id="CHEBI:29105"/>
    </cofactor>
    <text evidence="19">Binds 1 zinc ion per subunit.</text>
</comment>
<feature type="binding site" evidence="19">
    <location>
        <begin position="246"/>
        <end position="250"/>
    </location>
    <ligand>
        <name>GTP</name>
        <dbReference type="ChEBI" id="CHEBI:37565"/>
    </ligand>
</feature>
<evidence type="ECO:0000313" key="22">
    <source>
        <dbReference type="EMBL" id="OEG22532.1"/>
    </source>
</evidence>
<dbReference type="CDD" id="cd00641">
    <property type="entry name" value="GTP_cyclohydro2"/>
    <property type="match status" value="1"/>
</dbReference>
<feature type="binding site" evidence="19">
    <location>
        <position position="264"/>
    </location>
    <ligand>
        <name>Zn(2+)</name>
        <dbReference type="ChEBI" id="CHEBI:29105"/>
        <note>catalytic</note>
    </ligand>
</feature>
<reference evidence="23" key="1">
    <citation type="submission" date="2016-09" db="EMBL/GenBank/DDBJ databases">
        <authorList>
            <person name="Gulvik C.A."/>
        </authorList>
    </citation>
    <scope>NUCLEOTIDE SEQUENCE [LARGE SCALE GENOMIC DNA]</scope>
    <source>
        <strain evidence="23">LMG 26676</strain>
    </source>
</reference>
<evidence type="ECO:0000256" key="3">
    <source>
        <dbReference type="ARBA" id="ARBA00002284"/>
    </source>
</evidence>
<feature type="site" description="Essential for catalytic activity" evidence="20">
    <location>
        <position position="125"/>
    </location>
</feature>
<comment type="function">
    <text evidence="17 19">Catalyzes the conversion of GTP to 2,5-diamino-6-ribosylamino-4(3H)-pyrimidinone 5'-phosphate (DARP), formate and pyrophosphate.</text>
</comment>
<keyword evidence="11 19" id="KW-0862">Zinc</keyword>
<proteinExistence type="inferred from homology"/>
<evidence type="ECO:0000256" key="20">
    <source>
        <dbReference type="HAMAP-Rule" id="MF_00180"/>
    </source>
</evidence>
<dbReference type="GO" id="GO:0005829">
    <property type="term" value="C:cytosol"/>
    <property type="evidence" value="ECO:0007669"/>
    <property type="project" value="TreeGrafter"/>
</dbReference>
<comment type="cofactor">
    <cofactor evidence="20">
        <name>Mg(2+)</name>
        <dbReference type="ChEBI" id="CHEBI:18420"/>
    </cofactor>
    <cofactor evidence="20">
        <name>Mn(2+)</name>
        <dbReference type="ChEBI" id="CHEBI:29035"/>
    </cofactor>
    <text evidence="20">Binds 2 divalent metal cations per subunit. Magnesium or manganese.</text>
</comment>
<evidence type="ECO:0000256" key="8">
    <source>
        <dbReference type="ARBA" id="ARBA00022723"/>
    </source>
</evidence>
<feature type="binding site" evidence="19">
    <location>
        <position position="351"/>
    </location>
    <ligand>
        <name>GTP</name>
        <dbReference type="ChEBI" id="CHEBI:37565"/>
    </ligand>
</feature>
<dbReference type="Proteomes" id="UP000094469">
    <property type="component" value="Unassembled WGS sequence"/>
</dbReference>
<evidence type="ECO:0000256" key="6">
    <source>
        <dbReference type="ARBA" id="ARBA00005520"/>
    </source>
</evidence>
<sequence>MSRKNIQKAIEFLRKGKLIVVADDDDREAEGDLVGVANLVSPESVNFMITFARGLICVPISKQIADHLELGEMSEKNTDSFGTAFTVSVDHQETSTGISAYDRAKTIEFLAKNGSVSGEFHRPGHIFPLIGKEGGVLERRGHTEAAIDLAKLTNQSEAAYICEILNEDGTMARRPQLVQFAAKHKLPFVTVEELVTYLNAEEPLTVKLPTVFGEFDLTLFEDQQHKEHLVLSKGEIRQPKEPLLVRVHSECLTGDIFGSHRCDCGEQLHEAMRMIEKKGRGAILYLRQEGRGIGLKNKLRAYQLQEKGMDTFDANLVLGFKPDERDYQFAAEILGTFGVEEIDLITNNPEKIEQLKAFGIKINQRVSIEITPIEENRNYLKAKKEKFNHLLSI</sequence>
<evidence type="ECO:0000256" key="15">
    <source>
        <dbReference type="ARBA" id="ARBA00023239"/>
    </source>
</evidence>
<feature type="domain" description="GTP cyclohydrolase II" evidence="21">
    <location>
        <begin position="205"/>
        <end position="366"/>
    </location>
</feature>
<dbReference type="AlphaFoldDB" id="A0A1E5HC48"/>